<keyword evidence="3" id="KW-1185">Reference proteome</keyword>
<comment type="caution">
    <text evidence="2">The sequence shown here is derived from an EMBL/GenBank/DDBJ whole genome shotgun (WGS) entry which is preliminary data.</text>
</comment>
<name>A0A640VX46_9RHOB</name>
<evidence type="ECO:0000313" key="2">
    <source>
        <dbReference type="EMBL" id="GFE52477.1"/>
    </source>
</evidence>
<evidence type="ECO:0000259" key="1">
    <source>
        <dbReference type="Pfam" id="PF18922"/>
    </source>
</evidence>
<proteinExistence type="predicted"/>
<feature type="domain" description="DUF5672" evidence="1">
    <location>
        <begin position="149"/>
        <end position="277"/>
    </location>
</feature>
<evidence type="ECO:0000313" key="3">
    <source>
        <dbReference type="Proteomes" id="UP000436522"/>
    </source>
</evidence>
<sequence length="343" mass="39091">MMSHWTRLARVRFPEFRYLMETSAAQNLRDTSVSMQQGAPFPSADELAAFYKSYRAQRASHLPGIDWELADRVLSKMAPVTPDEDTAVWGVILETRAHPNLEYTVCDACERLAIPVQVIHGISNREFILGTRIAELVEAGQVVLTEIDDTEFSVDAYNGMFMAPDFWQRLKGRKKILVFQTDSILCPGSDFTLSDFMGFDYIGSAWKYEANPEINFRGGNGGFSLRDWRSSVECLTQFPPADWPSSEDKYFAFHMELLGAKVANSHDSLRFSSEKWFFYKSFGAHQVSRMSPVVLGLFIDYCPEATRIADDKEVDRNLLRRIRARMKSFVLRRALDKSVQAGL</sequence>
<dbReference type="InterPro" id="IPR043729">
    <property type="entry name" value="DUF5672"/>
</dbReference>
<dbReference type="AlphaFoldDB" id="A0A640VX46"/>
<reference evidence="2 3" key="1">
    <citation type="submission" date="2019-12" db="EMBL/GenBank/DDBJ databases">
        <title>Roseobacter cerasinus sp. nov., isolated from seawater around aquaculture.</title>
        <authorList>
            <person name="Muramatsu S."/>
            <person name="Takabe Y."/>
            <person name="Mori K."/>
            <person name="Takaichi S."/>
            <person name="Hanada S."/>
        </authorList>
    </citation>
    <scope>NUCLEOTIDE SEQUENCE [LARGE SCALE GENOMIC DNA]</scope>
    <source>
        <strain evidence="2 3">AI77</strain>
    </source>
</reference>
<dbReference type="Pfam" id="PF18922">
    <property type="entry name" value="DUF5672"/>
    <property type="match status" value="1"/>
</dbReference>
<dbReference type="Proteomes" id="UP000436522">
    <property type="component" value="Unassembled WGS sequence"/>
</dbReference>
<gene>
    <name evidence="2" type="ORF">So717_42300</name>
</gene>
<protein>
    <recommendedName>
        <fullName evidence="1">DUF5672 domain-containing protein</fullName>
    </recommendedName>
</protein>
<organism evidence="2 3">
    <name type="scientific">Roseobacter cerasinus</name>
    <dbReference type="NCBI Taxonomy" id="2602289"/>
    <lineage>
        <taxon>Bacteria</taxon>
        <taxon>Pseudomonadati</taxon>
        <taxon>Pseudomonadota</taxon>
        <taxon>Alphaproteobacteria</taxon>
        <taxon>Rhodobacterales</taxon>
        <taxon>Roseobacteraceae</taxon>
        <taxon>Roseobacter</taxon>
    </lineage>
</organism>
<accession>A0A640VX46</accession>
<dbReference type="EMBL" id="BLIV01000013">
    <property type="protein sequence ID" value="GFE52477.1"/>
    <property type="molecule type" value="Genomic_DNA"/>
</dbReference>